<reference evidence="5" key="1">
    <citation type="submission" date="2020-03" db="EMBL/GenBank/DDBJ databases">
        <title>Draft sequencing of Calidifontibacter sp. DB0510.</title>
        <authorList>
            <person name="Kim D.-U."/>
        </authorList>
    </citation>
    <scope>NUCLEOTIDE SEQUENCE</scope>
    <source>
        <strain evidence="5">DB0510</strain>
    </source>
</reference>
<proteinExistence type="predicted"/>
<gene>
    <name evidence="5" type="ORF">G9U51_16190</name>
</gene>
<dbReference type="AlphaFoldDB" id="A0A967B9G8"/>
<keyword evidence="2" id="KW-0238">DNA-binding</keyword>
<evidence type="ECO:0000313" key="6">
    <source>
        <dbReference type="Proteomes" id="UP000744769"/>
    </source>
</evidence>
<dbReference type="PANTHER" id="PTHR30146">
    <property type="entry name" value="LACI-RELATED TRANSCRIPTIONAL REPRESSOR"/>
    <property type="match status" value="1"/>
</dbReference>
<evidence type="ECO:0000256" key="1">
    <source>
        <dbReference type="ARBA" id="ARBA00023015"/>
    </source>
</evidence>
<dbReference type="Gene3D" id="1.10.260.40">
    <property type="entry name" value="lambda repressor-like DNA-binding domains"/>
    <property type="match status" value="1"/>
</dbReference>
<dbReference type="Proteomes" id="UP000744769">
    <property type="component" value="Unassembled WGS sequence"/>
</dbReference>
<evidence type="ECO:0000256" key="2">
    <source>
        <dbReference type="ARBA" id="ARBA00023125"/>
    </source>
</evidence>
<accession>A0A967B9G8</accession>
<dbReference type="RefSeq" id="WP_166198490.1">
    <property type="nucleotide sequence ID" value="NZ_JAAOIV010000014.1"/>
</dbReference>
<dbReference type="SUPFAM" id="SSF47413">
    <property type="entry name" value="lambda repressor-like DNA-binding domains"/>
    <property type="match status" value="1"/>
</dbReference>
<dbReference type="CDD" id="cd01392">
    <property type="entry name" value="HTH_LacI"/>
    <property type="match status" value="1"/>
</dbReference>
<protein>
    <submittedName>
        <fullName evidence="5">LacI family transcriptional regulator</fullName>
    </submittedName>
</protein>
<dbReference type="InterPro" id="IPR028082">
    <property type="entry name" value="Peripla_BP_I"/>
</dbReference>
<organism evidence="5 6">
    <name type="scientific">Metallococcus carri</name>
    <dbReference type="NCBI Taxonomy" id="1656884"/>
    <lineage>
        <taxon>Bacteria</taxon>
        <taxon>Bacillati</taxon>
        <taxon>Actinomycetota</taxon>
        <taxon>Actinomycetes</taxon>
        <taxon>Micrococcales</taxon>
        <taxon>Dermacoccaceae</taxon>
        <taxon>Metallococcus</taxon>
    </lineage>
</organism>
<dbReference type="CDD" id="cd06267">
    <property type="entry name" value="PBP1_LacI_sugar_binding-like"/>
    <property type="match status" value="1"/>
</dbReference>
<feature type="domain" description="HTH lacI-type" evidence="4">
    <location>
        <begin position="9"/>
        <end position="63"/>
    </location>
</feature>
<keyword evidence="1" id="KW-0805">Transcription regulation</keyword>
<dbReference type="GO" id="GO:0000976">
    <property type="term" value="F:transcription cis-regulatory region binding"/>
    <property type="evidence" value="ECO:0007669"/>
    <property type="project" value="TreeGrafter"/>
</dbReference>
<dbReference type="Pfam" id="PF00356">
    <property type="entry name" value="LacI"/>
    <property type="match status" value="1"/>
</dbReference>
<evidence type="ECO:0000313" key="5">
    <source>
        <dbReference type="EMBL" id="NHN57311.1"/>
    </source>
</evidence>
<evidence type="ECO:0000256" key="3">
    <source>
        <dbReference type="ARBA" id="ARBA00023163"/>
    </source>
</evidence>
<dbReference type="InterPro" id="IPR046335">
    <property type="entry name" value="LacI/GalR-like_sensor"/>
</dbReference>
<dbReference type="Gene3D" id="3.40.50.2300">
    <property type="match status" value="2"/>
</dbReference>
<dbReference type="Pfam" id="PF13377">
    <property type="entry name" value="Peripla_BP_3"/>
    <property type="match status" value="1"/>
</dbReference>
<evidence type="ECO:0000259" key="4">
    <source>
        <dbReference type="PROSITE" id="PS50932"/>
    </source>
</evidence>
<comment type="caution">
    <text evidence="5">The sequence shown here is derived from an EMBL/GenBank/DDBJ whole genome shotgun (WGS) entry which is preliminary data.</text>
</comment>
<dbReference type="PANTHER" id="PTHR30146:SF138">
    <property type="entry name" value="TRANSCRIPTIONAL REGULATORY PROTEIN"/>
    <property type="match status" value="1"/>
</dbReference>
<dbReference type="SMART" id="SM00354">
    <property type="entry name" value="HTH_LACI"/>
    <property type="match status" value="1"/>
</dbReference>
<dbReference type="EMBL" id="JAAOIV010000014">
    <property type="protein sequence ID" value="NHN57311.1"/>
    <property type="molecule type" value="Genomic_DNA"/>
</dbReference>
<keyword evidence="6" id="KW-1185">Reference proteome</keyword>
<name>A0A967B9G8_9MICO</name>
<dbReference type="GO" id="GO:0003700">
    <property type="term" value="F:DNA-binding transcription factor activity"/>
    <property type="evidence" value="ECO:0007669"/>
    <property type="project" value="TreeGrafter"/>
</dbReference>
<dbReference type="PROSITE" id="PS50932">
    <property type="entry name" value="HTH_LACI_2"/>
    <property type="match status" value="1"/>
</dbReference>
<dbReference type="SUPFAM" id="SSF53822">
    <property type="entry name" value="Periplasmic binding protein-like I"/>
    <property type="match status" value="1"/>
</dbReference>
<sequence length="346" mass="36898">MAPRDTAAVTIYQVAQRAGVSIATVSRVLKKPDVVSPDTRDRVQRAIDELDYLPDGSARSLAARRQETHGLILPELTGAYFAELLAGYESAAAALDQSVMVVLAADKDDIARAARRLATHVDGIAVMGSAGLPDDLVLSLSGRIPVVVVAGAEQPGIEVVRAENTVPARELTGRLLDAGRRSLRFVGDPEAAVDVAHRYAGFVAAHRDRGLEPAPAMVAKFTEEAGVKVAAQLLESSDRPDGLVCANDLLAIVLIDRLQTAGVNVPTDLAITGWDDILAARYLRPRLTSVRQPVRQLAAYAADRLHSRITGDVSDADWGRTHVLPADVVIRDSCGTALPHKEGNLR</sequence>
<keyword evidence="3" id="KW-0804">Transcription</keyword>
<dbReference type="InterPro" id="IPR010982">
    <property type="entry name" value="Lambda_DNA-bd_dom_sf"/>
</dbReference>
<dbReference type="InterPro" id="IPR000843">
    <property type="entry name" value="HTH_LacI"/>
</dbReference>